<dbReference type="SUPFAM" id="SSF53271">
    <property type="entry name" value="PRTase-like"/>
    <property type="match status" value="2"/>
</dbReference>
<dbReference type="Pfam" id="PF13793">
    <property type="entry name" value="Pribosyltran_N"/>
    <property type="match status" value="1"/>
</dbReference>
<dbReference type="InterPro" id="IPR000836">
    <property type="entry name" value="PRTase_dom"/>
</dbReference>
<dbReference type="InterPro" id="IPR005946">
    <property type="entry name" value="Rib-P_diPkinase"/>
</dbReference>
<protein>
    <submittedName>
        <fullName evidence="3">Uncharacterized protein</fullName>
    </submittedName>
</protein>
<dbReference type="PANTHER" id="PTHR10210:SF53">
    <property type="entry name" value="GH23275P"/>
    <property type="match status" value="1"/>
</dbReference>
<evidence type="ECO:0000256" key="1">
    <source>
        <dbReference type="ARBA" id="ARBA00006478"/>
    </source>
</evidence>
<dbReference type="FunFam" id="3.40.50.2020:FF:000024">
    <property type="entry name" value="Putative phosphoribosyl pyrophosphate synthase-associated protein 1"/>
    <property type="match status" value="1"/>
</dbReference>
<dbReference type="GO" id="GO:0005524">
    <property type="term" value="F:ATP binding"/>
    <property type="evidence" value="ECO:0007669"/>
    <property type="project" value="TreeGrafter"/>
</dbReference>
<dbReference type="GO" id="GO:0006015">
    <property type="term" value="P:5-phosphoribose 1-diphosphate biosynthetic process"/>
    <property type="evidence" value="ECO:0007669"/>
    <property type="project" value="TreeGrafter"/>
</dbReference>
<comment type="similarity">
    <text evidence="1">Belongs to the ribose-phosphate pyrophosphokinase family.</text>
</comment>
<dbReference type="GO" id="GO:0002189">
    <property type="term" value="C:ribose phosphate diphosphokinase complex"/>
    <property type="evidence" value="ECO:0007669"/>
    <property type="project" value="TreeGrafter"/>
</dbReference>
<dbReference type="InterPro" id="IPR029057">
    <property type="entry name" value="PRTase-like"/>
</dbReference>
<dbReference type="InterPro" id="IPR029099">
    <property type="entry name" value="Pribosyltran_N"/>
</dbReference>
<dbReference type="Gene3D" id="3.40.50.2020">
    <property type="match status" value="2"/>
</dbReference>
<sequence length="403" mass="44358">MAAALQTQSRGEIILMAGNSHLDLAKLVADHLGIQLADVSVYHKHNRETMVEVECSIRGKDVYILQTGSKEINDTIMELLIMAYACKTASARRIIGIIPYMPYSKQSKMKRRGCIVSKLLAKMMCRAGFNHIITVDLHQKEIQGFFDCPVDNLRASPFLLQYVQELIPDYRNAVLVAPHPSKATKVASYAERLRLPIAVIHGAPTKGVDFDDEDGRNSPPPGSVMMVCEGGASPIESLLRSPVRMEEARNRSASDLISIASEDEFLRTRTIPTSVGIPSMVAKEKPPMNVVGDVGGKIAIIVDDIVDDLTSLVAGAEVLKERGAYKIYILAAHGIMSSDAPRAIENSPIDEVVVTNTVPHDLQKLQCHKIKTVDISILLAEAIRRIHYGESMSYLFRNIAIFD</sequence>
<dbReference type="PANTHER" id="PTHR10210">
    <property type="entry name" value="RIBOSE-PHOSPHATE DIPHOSPHOKINASE FAMILY MEMBER"/>
    <property type="match status" value="1"/>
</dbReference>
<dbReference type="GO" id="GO:0000287">
    <property type="term" value="F:magnesium ion binding"/>
    <property type="evidence" value="ECO:0007669"/>
    <property type="project" value="InterPro"/>
</dbReference>
<dbReference type="GO" id="GO:0005737">
    <property type="term" value="C:cytoplasm"/>
    <property type="evidence" value="ECO:0007669"/>
    <property type="project" value="TreeGrafter"/>
</dbReference>
<evidence type="ECO:0000256" key="2">
    <source>
        <dbReference type="ARBA" id="ARBA00022727"/>
    </source>
</evidence>
<accession>A0A7R8ZH85</accession>
<keyword evidence="2" id="KW-0545">Nucleotide biosynthesis</keyword>
<organism evidence="3">
    <name type="scientific">Cyprideis torosa</name>
    <dbReference type="NCBI Taxonomy" id="163714"/>
    <lineage>
        <taxon>Eukaryota</taxon>
        <taxon>Metazoa</taxon>
        <taxon>Ecdysozoa</taxon>
        <taxon>Arthropoda</taxon>
        <taxon>Crustacea</taxon>
        <taxon>Oligostraca</taxon>
        <taxon>Ostracoda</taxon>
        <taxon>Podocopa</taxon>
        <taxon>Podocopida</taxon>
        <taxon>Cytherocopina</taxon>
        <taxon>Cytheroidea</taxon>
        <taxon>Cytherideidae</taxon>
        <taxon>Cyprideis</taxon>
    </lineage>
</organism>
<evidence type="ECO:0000313" key="3">
    <source>
        <dbReference type="EMBL" id="CAD7224173.1"/>
    </source>
</evidence>
<dbReference type="EMBL" id="OB660322">
    <property type="protein sequence ID" value="CAD7224173.1"/>
    <property type="molecule type" value="Genomic_DNA"/>
</dbReference>
<gene>
    <name evidence="3" type="ORF">CTOB1V02_LOCUS2143</name>
</gene>
<name>A0A7R8ZH85_9CRUS</name>
<dbReference type="CDD" id="cd06223">
    <property type="entry name" value="PRTases_typeI"/>
    <property type="match status" value="1"/>
</dbReference>
<dbReference type="GO" id="GO:0004749">
    <property type="term" value="F:ribose phosphate diphosphokinase activity"/>
    <property type="evidence" value="ECO:0007669"/>
    <property type="project" value="TreeGrafter"/>
</dbReference>
<proteinExistence type="inferred from homology"/>
<dbReference type="NCBIfam" id="TIGR01251">
    <property type="entry name" value="ribP_PPkin"/>
    <property type="match status" value="1"/>
</dbReference>
<dbReference type="Pfam" id="PF14572">
    <property type="entry name" value="Pribosyl_synth"/>
    <property type="match status" value="1"/>
</dbReference>
<dbReference type="AlphaFoldDB" id="A0A7R8ZH85"/>
<reference evidence="3" key="1">
    <citation type="submission" date="2020-11" db="EMBL/GenBank/DDBJ databases">
        <authorList>
            <person name="Tran Van P."/>
        </authorList>
    </citation>
    <scope>NUCLEOTIDE SEQUENCE</scope>
</reference>
<dbReference type="OrthoDB" id="413572at2759"/>
<dbReference type="GO" id="GO:0006164">
    <property type="term" value="P:purine nucleotide biosynthetic process"/>
    <property type="evidence" value="ECO:0007669"/>
    <property type="project" value="TreeGrafter"/>
</dbReference>
<dbReference type="SMART" id="SM01400">
    <property type="entry name" value="Pribosyltran_N"/>
    <property type="match status" value="1"/>
</dbReference>